<keyword evidence="3" id="KW-1185">Reference proteome</keyword>
<evidence type="ECO:0000313" key="2">
    <source>
        <dbReference type="EMBL" id="TQE04782.1"/>
    </source>
</evidence>
<evidence type="ECO:0000313" key="3">
    <source>
        <dbReference type="Proteomes" id="UP000315295"/>
    </source>
</evidence>
<gene>
    <name evidence="2" type="ORF">C1H46_009635</name>
</gene>
<reference evidence="2 3" key="1">
    <citation type="journal article" date="2019" name="G3 (Bethesda)">
        <title>Sequencing of a Wild Apple (Malus baccata) Genome Unravels the Differences Between Cultivated and Wild Apple Species Regarding Disease Resistance and Cold Tolerance.</title>
        <authorList>
            <person name="Chen X."/>
        </authorList>
    </citation>
    <scope>NUCLEOTIDE SEQUENCE [LARGE SCALE GENOMIC DNA]</scope>
    <source>
        <strain evidence="3">cv. Shandingzi</strain>
        <tissue evidence="2">Leaves</tissue>
    </source>
</reference>
<comment type="caution">
    <text evidence="2">The sequence shown here is derived from an EMBL/GenBank/DDBJ whole genome shotgun (WGS) entry which is preliminary data.</text>
</comment>
<evidence type="ECO:0000256" key="1">
    <source>
        <dbReference type="SAM" id="MobiDB-lite"/>
    </source>
</evidence>
<dbReference type="Proteomes" id="UP000315295">
    <property type="component" value="Unassembled WGS sequence"/>
</dbReference>
<sequence>MRLRGYVKYPTLGLNRVMAYVCHLGRVGSEGGKWIWYPIPNCSPPIRVHGGVGSQLRRKDDKKLKDRKQ</sequence>
<dbReference type="AlphaFoldDB" id="A0A540N152"/>
<proteinExistence type="predicted"/>
<dbReference type="EMBL" id="VIEB01000134">
    <property type="protein sequence ID" value="TQE04782.1"/>
    <property type="molecule type" value="Genomic_DNA"/>
</dbReference>
<name>A0A540N152_MALBA</name>
<feature type="compositionally biased region" description="Basic and acidic residues" evidence="1">
    <location>
        <begin position="57"/>
        <end position="69"/>
    </location>
</feature>
<feature type="region of interest" description="Disordered" evidence="1">
    <location>
        <begin position="50"/>
        <end position="69"/>
    </location>
</feature>
<accession>A0A540N152</accession>
<organism evidence="2 3">
    <name type="scientific">Malus baccata</name>
    <name type="common">Siberian crab apple</name>
    <name type="synonym">Pyrus baccata</name>
    <dbReference type="NCBI Taxonomy" id="106549"/>
    <lineage>
        <taxon>Eukaryota</taxon>
        <taxon>Viridiplantae</taxon>
        <taxon>Streptophyta</taxon>
        <taxon>Embryophyta</taxon>
        <taxon>Tracheophyta</taxon>
        <taxon>Spermatophyta</taxon>
        <taxon>Magnoliopsida</taxon>
        <taxon>eudicotyledons</taxon>
        <taxon>Gunneridae</taxon>
        <taxon>Pentapetalae</taxon>
        <taxon>rosids</taxon>
        <taxon>fabids</taxon>
        <taxon>Rosales</taxon>
        <taxon>Rosaceae</taxon>
        <taxon>Amygdaloideae</taxon>
        <taxon>Maleae</taxon>
        <taxon>Malus</taxon>
    </lineage>
</organism>
<protein>
    <submittedName>
        <fullName evidence="2">Uncharacterized protein</fullName>
    </submittedName>
</protein>